<dbReference type="Gene3D" id="3.30.1360.120">
    <property type="entry name" value="Probable tRNA modification gtpase trme, domain 1"/>
    <property type="match status" value="1"/>
</dbReference>
<evidence type="ECO:0000256" key="1">
    <source>
        <dbReference type="ARBA" id="ARBA00004173"/>
    </source>
</evidence>
<dbReference type="InterPro" id="IPR017703">
    <property type="entry name" value="YgfZ/GCV_T_CS"/>
</dbReference>
<comment type="similarity">
    <text evidence="6">Belongs to the GcvT family. CAF17/IBA57 subfamily.</text>
</comment>
<dbReference type="InterPro" id="IPR045179">
    <property type="entry name" value="YgfZ/GcvT"/>
</dbReference>
<dbReference type="EMBL" id="JAOPHQ010002358">
    <property type="protein sequence ID" value="KAK0147108.1"/>
    <property type="molecule type" value="Genomic_DNA"/>
</dbReference>
<evidence type="ECO:0000256" key="4">
    <source>
        <dbReference type="ARBA" id="ARBA00023133"/>
    </source>
</evidence>
<reference evidence="10" key="1">
    <citation type="journal article" date="2023" name="Front. Mar. Sci.">
        <title>A new Merluccius polli reference genome to investigate the effects of global change in West African waters.</title>
        <authorList>
            <person name="Mateo J.L."/>
            <person name="Blanco-Fernandez C."/>
            <person name="Garcia-Vazquez E."/>
            <person name="Machado-Schiaffino G."/>
        </authorList>
    </citation>
    <scope>NUCLEOTIDE SEQUENCE</scope>
    <source>
        <strain evidence="10">C29</strain>
        <tissue evidence="10">Fin</tissue>
    </source>
</reference>
<dbReference type="InterPro" id="IPR027266">
    <property type="entry name" value="TrmE/GcvT-like"/>
</dbReference>
<dbReference type="PANTHER" id="PTHR22602">
    <property type="entry name" value="TRANSFERASE CAF17, MITOCHONDRIAL-RELATED"/>
    <property type="match status" value="1"/>
</dbReference>
<keyword evidence="3" id="KW-0496">Mitochondrion</keyword>
<proteinExistence type="inferred from homology"/>
<dbReference type="PANTHER" id="PTHR22602:SF0">
    <property type="entry name" value="TRANSFERASE CAF17, MITOCHONDRIAL-RELATED"/>
    <property type="match status" value="1"/>
</dbReference>
<comment type="subcellular location">
    <subcellularLocation>
        <location evidence="1">Mitochondrion</location>
    </subcellularLocation>
</comment>
<dbReference type="GO" id="GO:0006783">
    <property type="term" value="P:heme biosynthetic process"/>
    <property type="evidence" value="ECO:0007669"/>
    <property type="project" value="UniProtKB-KW"/>
</dbReference>
<organism evidence="10 11">
    <name type="scientific">Merluccius polli</name>
    <name type="common">Benguela hake</name>
    <name type="synonym">Merluccius cadenati</name>
    <dbReference type="NCBI Taxonomy" id="89951"/>
    <lineage>
        <taxon>Eukaryota</taxon>
        <taxon>Metazoa</taxon>
        <taxon>Chordata</taxon>
        <taxon>Craniata</taxon>
        <taxon>Vertebrata</taxon>
        <taxon>Euteleostomi</taxon>
        <taxon>Actinopterygii</taxon>
        <taxon>Neopterygii</taxon>
        <taxon>Teleostei</taxon>
        <taxon>Neoteleostei</taxon>
        <taxon>Acanthomorphata</taxon>
        <taxon>Zeiogadaria</taxon>
        <taxon>Gadariae</taxon>
        <taxon>Gadiformes</taxon>
        <taxon>Gadoidei</taxon>
        <taxon>Merlucciidae</taxon>
        <taxon>Merluccius</taxon>
    </lineage>
</organism>
<evidence type="ECO:0000313" key="10">
    <source>
        <dbReference type="EMBL" id="KAK0147108.1"/>
    </source>
</evidence>
<evidence type="ECO:0000256" key="3">
    <source>
        <dbReference type="ARBA" id="ARBA00023128"/>
    </source>
</evidence>
<feature type="region of interest" description="Disordered" evidence="8">
    <location>
        <begin position="26"/>
        <end position="48"/>
    </location>
</feature>
<sequence>MGTLYLARGAFRSKVFLGVLNRPFRNESRVSTPSAPPPHNNIRSRNSHGVAAAAAADASGPLGYVCYNLPHRTLLKLEGRDTHAFLQGIITNDTELLEGPGGQRAVYAHMLNVQGRTLYDIILYRYSHEGLVDAFMPRGAAFSSSVTAPVKDSILRHLKVYKIRRKVKISACGDLSLWAVLPRLKNSEVPDISSPEKAPVCVTDPRTEAMGWRLVLDNQVDPQAVIASCQQGNTEEYHIHRYSIGLPEGVKDLPPEVALPLESNLVYMQGISFSKGCYIGQELTARTHHTGVVRKRLMPVRLSSAPAEGVAEGASLHTQAGKAAGKHRAGVGELGLSLIRLAHAKEVLWLSSSDGATVNLEASVPEWWPKDLKLK</sequence>
<dbReference type="GO" id="GO:0016226">
    <property type="term" value="P:iron-sulfur cluster assembly"/>
    <property type="evidence" value="ECO:0007669"/>
    <property type="project" value="TreeGrafter"/>
</dbReference>
<dbReference type="FunFam" id="3.30.1360.120:FF:000015">
    <property type="entry name" value="IBA57, iron-sulfur cluster assembly"/>
    <property type="match status" value="1"/>
</dbReference>
<dbReference type="InterPro" id="IPR057460">
    <property type="entry name" value="CAF17_C"/>
</dbReference>
<comment type="caution">
    <text evidence="10">The sequence shown here is derived from an EMBL/GenBank/DDBJ whole genome shotgun (WGS) entry which is preliminary data.</text>
</comment>
<dbReference type="NCBIfam" id="TIGR03317">
    <property type="entry name" value="ygfZ_signature"/>
    <property type="match status" value="1"/>
</dbReference>
<keyword evidence="2" id="KW-0809">Transit peptide</keyword>
<gene>
    <name evidence="10" type="primary">iba57</name>
    <name evidence="10" type="ORF">N1851_013553</name>
</gene>
<keyword evidence="11" id="KW-1185">Reference proteome</keyword>
<evidence type="ECO:0000256" key="8">
    <source>
        <dbReference type="SAM" id="MobiDB-lite"/>
    </source>
</evidence>
<keyword evidence="4" id="KW-0350">Heme biosynthesis</keyword>
<dbReference type="SUPFAM" id="SSF103025">
    <property type="entry name" value="Folate-binding domain"/>
    <property type="match status" value="1"/>
</dbReference>
<evidence type="ECO:0000256" key="6">
    <source>
        <dbReference type="ARBA" id="ARBA00093447"/>
    </source>
</evidence>
<evidence type="ECO:0000313" key="11">
    <source>
        <dbReference type="Proteomes" id="UP001174136"/>
    </source>
</evidence>
<accession>A0AA47P495</accession>
<dbReference type="GO" id="GO:0016740">
    <property type="term" value="F:transferase activity"/>
    <property type="evidence" value="ECO:0007669"/>
    <property type="project" value="UniProtKB-KW"/>
</dbReference>
<name>A0AA47P495_MERPO</name>
<evidence type="ECO:0000256" key="5">
    <source>
        <dbReference type="ARBA" id="ARBA00075513"/>
    </source>
</evidence>
<protein>
    <recommendedName>
        <fullName evidence="7">Iron-sulfur cluster assembly factor IBA57, mitochondrial</fullName>
    </recommendedName>
    <alternativeName>
        <fullName evidence="5">Iron-sulfur cluster assembly factor homolog</fullName>
    </alternativeName>
</protein>
<evidence type="ECO:0000259" key="9">
    <source>
        <dbReference type="Pfam" id="PF25455"/>
    </source>
</evidence>
<evidence type="ECO:0000256" key="2">
    <source>
        <dbReference type="ARBA" id="ARBA00022946"/>
    </source>
</evidence>
<evidence type="ECO:0000256" key="7">
    <source>
        <dbReference type="ARBA" id="ARBA00093625"/>
    </source>
</evidence>
<feature type="domain" description="CAF17 C-terminal" evidence="9">
    <location>
        <begin position="294"/>
        <end position="370"/>
    </location>
</feature>
<dbReference type="Proteomes" id="UP001174136">
    <property type="component" value="Unassembled WGS sequence"/>
</dbReference>
<dbReference type="GO" id="GO:0005759">
    <property type="term" value="C:mitochondrial matrix"/>
    <property type="evidence" value="ECO:0007669"/>
    <property type="project" value="TreeGrafter"/>
</dbReference>
<dbReference type="Pfam" id="PF25455">
    <property type="entry name" value="Beta-barrel_CAF17_C"/>
    <property type="match status" value="1"/>
</dbReference>
<keyword evidence="10" id="KW-0808">Transferase</keyword>
<dbReference type="AlphaFoldDB" id="A0AA47P495"/>